<feature type="compositionally biased region" description="Low complexity" evidence="1">
    <location>
        <begin position="50"/>
        <end position="83"/>
    </location>
</feature>
<dbReference type="Proteomes" id="UP000186394">
    <property type="component" value="Unassembled WGS sequence"/>
</dbReference>
<accession>A0A1Q8VG27</accession>
<name>A0A1Q8VG27_9ACTO</name>
<dbReference type="AlphaFoldDB" id="A0A1Q8VG27"/>
<organism evidence="2 3">
    <name type="scientific">Actinomyces oris</name>
    <dbReference type="NCBI Taxonomy" id="544580"/>
    <lineage>
        <taxon>Bacteria</taxon>
        <taxon>Bacillati</taxon>
        <taxon>Actinomycetota</taxon>
        <taxon>Actinomycetes</taxon>
        <taxon>Actinomycetales</taxon>
        <taxon>Actinomycetaceae</taxon>
        <taxon>Actinomyces</taxon>
    </lineage>
</organism>
<evidence type="ECO:0000256" key="1">
    <source>
        <dbReference type="SAM" id="MobiDB-lite"/>
    </source>
</evidence>
<sequence length="255" mass="27313">MSRPAQRHRQPLLSHNAPSRARRLTLGLCLAASLTLSACGPAHKGQLTVEPTRASTEASASSSATPPRTSSSPPSKSPSAPATWARPSVTFANEDTSVWSRNDDLADTSKNSNDLHIEGYEFNDGKGCQGYIVQHISEEFFSPTPTDDLDSKTFVTTKSGDFATFQTTSTPAIVEAVRDNNGTMPGYEVSFSGNANFSDAPNTPVVGYRFSRIVEKEGYNLYATVFCPTDSSASLDQWHTILAGIRVQGVDAGAM</sequence>
<evidence type="ECO:0000313" key="3">
    <source>
        <dbReference type="Proteomes" id="UP000186394"/>
    </source>
</evidence>
<gene>
    <name evidence="2" type="ORF">BKH28_12930</name>
</gene>
<reference evidence="2 3" key="1">
    <citation type="submission" date="2016-12" db="EMBL/GenBank/DDBJ databases">
        <title>Genomic comparison of strains in the 'Actinomyces naeslundii' group.</title>
        <authorList>
            <person name="Mughal S.R."/>
            <person name="Do T."/>
            <person name="Gilbert S.C."/>
            <person name="Witherden E.A."/>
            <person name="Didelot X."/>
            <person name="Beighton D."/>
        </authorList>
    </citation>
    <scope>NUCLEOTIDE SEQUENCE [LARGE SCALE GENOMIC DNA]</scope>
    <source>
        <strain evidence="2 3">P6N</strain>
    </source>
</reference>
<evidence type="ECO:0000313" key="2">
    <source>
        <dbReference type="EMBL" id="OLO47066.1"/>
    </source>
</evidence>
<dbReference type="OrthoDB" id="3254162at2"/>
<dbReference type="EMBL" id="MSKL01000038">
    <property type="protein sequence ID" value="OLO47066.1"/>
    <property type="molecule type" value="Genomic_DNA"/>
</dbReference>
<comment type="caution">
    <text evidence="2">The sequence shown here is derived from an EMBL/GenBank/DDBJ whole genome shotgun (WGS) entry which is preliminary data.</text>
</comment>
<proteinExistence type="predicted"/>
<protein>
    <submittedName>
        <fullName evidence="2">Serine/arginine repetitive matrix protein 1</fullName>
    </submittedName>
</protein>
<feature type="region of interest" description="Disordered" evidence="1">
    <location>
        <begin position="46"/>
        <end position="88"/>
    </location>
</feature>